<reference evidence="2" key="2">
    <citation type="submission" date="2025-08" db="UniProtKB">
        <authorList>
            <consortium name="Ensembl"/>
        </authorList>
    </citation>
    <scope>IDENTIFICATION</scope>
</reference>
<dbReference type="Proteomes" id="UP000694387">
    <property type="component" value="Chromosome 30"/>
</dbReference>
<accession>A0A9L0K9B4</accession>
<evidence type="ECO:0000313" key="2">
    <source>
        <dbReference type="Ensembl" id="ENSEASP00005058982.1"/>
    </source>
</evidence>
<evidence type="ECO:0000313" key="3">
    <source>
        <dbReference type="Proteomes" id="UP000694387"/>
    </source>
</evidence>
<reference evidence="2" key="3">
    <citation type="submission" date="2025-09" db="UniProtKB">
        <authorList>
            <consortium name="Ensembl"/>
        </authorList>
    </citation>
    <scope>IDENTIFICATION</scope>
</reference>
<proteinExistence type="predicted"/>
<protein>
    <submittedName>
        <fullName evidence="2">Uncharacterized protein</fullName>
    </submittedName>
</protein>
<dbReference type="GeneTree" id="ENSGT01090000263382"/>
<reference evidence="2 3" key="1">
    <citation type="journal article" date="2020" name="Nat. Commun.">
        <title>Donkey genomes provide new insights into domestication and selection for coat color.</title>
        <authorList>
            <person name="Wang"/>
            <person name="C."/>
            <person name="Li"/>
            <person name="H."/>
            <person name="Guo"/>
            <person name="Y."/>
            <person name="Huang"/>
            <person name="J."/>
            <person name="Sun"/>
            <person name="Y."/>
            <person name="Min"/>
            <person name="J."/>
            <person name="Wang"/>
            <person name="J."/>
            <person name="Fang"/>
            <person name="X."/>
            <person name="Zhao"/>
            <person name="Z."/>
            <person name="Wang"/>
            <person name="S."/>
            <person name="Zhang"/>
            <person name="Y."/>
            <person name="Liu"/>
            <person name="Q."/>
            <person name="Jiang"/>
            <person name="Q."/>
            <person name="Wang"/>
            <person name="X."/>
            <person name="Guo"/>
            <person name="Y."/>
            <person name="Yang"/>
            <person name="C."/>
            <person name="Wang"/>
            <person name="Y."/>
            <person name="Tian"/>
            <person name="F."/>
            <person name="Zhuang"/>
            <person name="G."/>
            <person name="Fan"/>
            <person name="Y."/>
            <person name="Gao"/>
            <person name="Q."/>
            <person name="Li"/>
            <person name="Y."/>
            <person name="Ju"/>
            <person name="Z."/>
            <person name="Li"/>
            <person name="J."/>
            <person name="Li"/>
            <person name="R."/>
            <person name="Hou"/>
            <person name="M."/>
            <person name="Yang"/>
            <person name="G."/>
            <person name="Liu"/>
            <person name="G."/>
            <person name="Liu"/>
            <person name="W."/>
            <person name="Guo"/>
            <person name="J."/>
            <person name="Pan"/>
            <person name="S."/>
            <person name="Fan"/>
            <person name="G."/>
            <person name="Zhang"/>
            <person name="W."/>
            <person name="Zhang"/>
            <person name="R."/>
            <person name="Yu"/>
            <person name="J."/>
            <person name="Zhang"/>
            <person name="X."/>
            <person name="Yin"/>
            <person name="Q."/>
            <person name="Ji"/>
            <person name="C."/>
            <person name="Jin"/>
            <person name="Y."/>
            <person name="Yue"/>
            <person name="G."/>
            <person name="Liu"/>
            <person name="M."/>
            <person name="Xu"/>
            <person name="J."/>
            <person name="Liu"/>
            <person name="S."/>
            <person name="Jordana"/>
            <person name="J."/>
            <person name="Noce"/>
            <person name="A."/>
            <person name="Amills"/>
            <person name="M."/>
            <person name="Wu"/>
            <person name="D.D."/>
            <person name="Li"/>
            <person name="S."/>
            <person name="Zhou"/>
            <person name="X. and Zhong"/>
            <person name="J."/>
        </authorList>
    </citation>
    <scope>NUCLEOTIDE SEQUENCE [LARGE SCALE GENOMIC DNA]</scope>
</reference>
<dbReference type="AlphaFoldDB" id="A0A9L0K9B4"/>
<sequence length="149" mass="15041">RPSGARSRLSPAPAPGGEGGADAESVPARHIPPDLTGWPRARRASLEPAVAGGVELGGRLDSTVRALGALPVWVTLGACLTPLGARLLMCPACARHAALRLGLPGRLHRHRGAHCPGLGAWQRAGDLGGEGEPGAAGCHLLLHRVPGGG</sequence>
<keyword evidence="3" id="KW-1185">Reference proteome</keyword>
<feature type="region of interest" description="Disordered" evidence="1">
    <location>
        <begin position="1"/>
        <end position="38"/>
    </location>
</feature>
<name>A0A9L0K9B4_EQUAS</name>
<evidence type="ECO:0000256" key="1">
    <source>
        <dbReference type="SAM" id="MobiDB-lite"/>
    </source>
</evidence>
<organism evidence="2 3">
    <name type="scientific">Equus asinus</name>
    <name type="common">Donkey</name>
    <name type="synonym">Equus africanus asinus</name>
    <dbReference type="NCBI Taxonomy" id="9793"/>
    <lineage>
        <taxon>Eukaryota</taxon>
        <taxon>Metazoa</taxon>
        <taxon>Chordata</taxon>
        <taxon>Craniata</taxon>
        <taxon>Vertebrata</taxon>
        <taxon>Euteleostomi</taxon>
        <taxon>Mammalia</taxon>
        <taxon>Eutheria</taxon>
        <taxon>Laurasiatheria</taxon>
        <taxon>Perissodactyla</taxon>
        <taxon>Equidae</taxon>
        <taxon>Equus</taxon>
    </lineage>
</organism>
<dbReference type="Ensembl" id="ENSEAST00005083594.1">
    <property type="protein sequence ID" value="ENSEASP00005058982.1"/>
    <property type="gene ID" value="ENSEASG00005031825.1"/>
</dbReference>